<dbReference type="AlphaFoldDB" id="A0A498H422"/>
<dbReference type="InterPro" id="IPR001736">
    <property type="entry name" value="PLipase_D/transphosphatidylase"/>
</dbReference>
<evidence type="ECO:0000256" key="1">
    <source>
        <dbReference type="ARBA" id="ARBA00022801"/>
    </source>
</evidence>
<feature type="domain" description="PLD phosphodiesterase" evidence="4">
    <location>
        <begin position="264"/>
        <end position="291"/>
    </location>
</feature>
<dbReference type="EMBL" id="LHQS01000001">
    <property type="protein sequence ID" value="RXE56770.1"/>
    <property type="molecule type" value="Genomic_DNA"/>
</dbReference>
<dbReference type="RefSeq" id="WP_128692497.1">
    <property type="nucleotide sequence ID" value="NZ_LHQS01000001.1"/>
</dbReference>
<dbReference type="GO" id="GO:0016891">
    <property type="term" value="F:RNA endonuclease activity producing 5'-phosphomonoesters, hydrolytic mechanism"/>
    <property type="evidence" value="ECO:0007669"/>
    <property type="project" value="TreeGrafter"/>
</dbReference>
<dbReference type="PANTHER" id="PTHR43856:SF1">
    <property type="entry name" value="MITOCHONDRIAL CARDIOLIPIN HYDROLASE"/>
    <property type="match status" value="1"/>
</dbReference>
<dbReference type="InterPro" id="IPR051406">
    <property type="entry name" value="PLD_domain"/>
</dbReference>
<dbReference type="Pfam" id="PF13091">
    <property type="entry name" value="PLDc_2"/>
    <property type="match status" value="2"/>
</dbReference>
<evidence type="ECO:0000313" key="6">
    <source>
        <dbReference type="Proteomes" id="UP000290932"/>
    </source>
</evidence>
<dbReference type="OrthoDB" id="31343at2157"/>
<accession>A0A498H422</accession>
<name>A0A498H422_9EURY</name>
<dbReference type="PROSITE" id="PS50035">
    <property type="entry name" value="PLD"/>
    <property type="match status" value="2"/>
</dbReference>
<proteinExistence type="predicted"/>
<comment type="caution">
    <text evidence="5">The sequence shown here is derived from an EMBL/GenBank/DDBJ whole genome shotgun (WGS) entry which is preliminary data.</text>
</comment>
<dbReference type="InterPro" id="IPR025202">
    <property type="entry name" value="PLD-like_dom"/>
</dbReference>
<keyword evidence="1" id="KW-0378">Hydrolase</keyword>
<reference evidence="5 6" key="1">
    <citation type="journal article" date="2015" name="Int. J. Syst. Evol. Microbiol.">
        <title>Methanoculleus taiwanensis sp. nov., a methanogen isolated from deep marine sediment at the deformation front area near Taiwan.</title>
        <authorList>
            <person name="Weng C.Y."/>
            <person name="Chen S.C."/>
            <person name="Lai M.C."/>
            <person name="Wu S.Y."/>
            <person name="Lin S."/>
            <person name="Yang T.F."/>
            <person name="Chen P.C."/>
        </authorList>
    </citation>
    <scope>NUCLEOTIDE SEQUENCE [LARGE SCALE GENOMIC DNA]</scope>
    <source>
        <strain evidence="5 6">CYW4</strain>
    </source>
</reference>
<keyword evidence="6" id="KW-1185">Reference proteome</keyword>
<evidence type="ECO:0000256" key="2">
    <source>
        <dbReference type="ARBA" id="ARBA00022963"/>
    </source>
</evidence>
<dbReference type="SUPFAM" id="SSF56024">
    <property type="entry name" value="Phospholipase D/nuclease"/>
    <property type="match status" value="2"/>
</dbReference>
<dbReference type="PANTHER" id="PTHR43856">
    <property type="entry name" value="CARDIOLIPIN HYDROLASE"/>
    <property type="match status" value="1"/>
</dbReference>
<sequence length="556" mass="59790">MKRVALVLLLCCIVATAGGVRIVEFCPDPYQSGDPDEYLVLEGSGTLDGIVISDGEGGFRFPPGARIDGRLTVARSAAAYAKSHSTLPDYELFDYSPAVPDVLRSDDLRMANSADELFVYHESTLLQTVAWPADVHPREGQIHYFENGVWDPRPLLIGQSRFSPATFENVQVTAFVAPDSARSVFTDAVAAAESEILVNVYEFTDAGLAESLVNARARGVNVIVLIEGGPVGGIPAEGRIVAGILNKGGVPVLQMTTTDAAHAKYRYNHAKYMVIDGRSVVIGSENYGWSGFPAAGTKGNRGWGVCLDNAALAGYFRTVFLCDSSGGDIIPLEGRHGEGEPGGAVPYTPEFAPFRTDGARVTPVLSPDTSFLITAMLEGAERTIAIEQAYITNETRYELNPFLAAAINASRRGVEVRVILDAAWFNTEGDADNDEMVAIINRIAAAEGLPLEARLADLHGSNLEKIHTKGVVVDGRRVLVSSINWNQNSPNFNREAGVIIEDTAVAAYFLEVMRDDWYGSSPEKKGGGEDIDYAKAGGAAIIIVAILALYRHRHRG</sequence>
<protein>
    <submittedName>
        <fullName evidence="5">Phospholipase</fullName>
    </submittedName>
</protein>
<evidence type="ECO:0000256" key="3">
    <source>
        <dbReference type="ARBA" id="ARBA00023098"/>
    </source>
</evidence>
<dbReference type="SMART" id="SM00155">
    <property type="entry name" value="PLDc"/>
    <property type="match status" value="2"/>
</dbReference>
<keyword evidence="3" id="KW-0443">Lipid metabolism</keyword>
<feature type="domain" description="PLD phosphodiesterase" evidence="4">
    <location>
        <begin position="462"/>
        <end position="489"/>
    </location>
</feature>
<evidence type="ECO:0000313" key="5">
    <source>
        <dbReference type="EMBL" id="RXE56770.1"/>
    </source>
</evidence>
<dbReference type="CDD" id="cd09128">
    <property type="entry name" value="PLDc_unchar1_2"/>
    <property type="match status" value="1"/>
</dbReference>
<evidence type="ECO:0000259" key="4">
    <source>
        <dbReference type="PROSITE" id="PS50035"/>
    </source>
</evidence>
<dbReference type="GO" id="GO:0016042">
    <property type="term" value="P:lipid catabolic process"/>
    <property type="evidence" value="ECO:0007669"/>
    <property type="project" value="UniProtKB-KW"/>
</dbReference>
<organism evidence="5 6">
    <name type="scientific">Methanoculleus taiwanensis</name>
    <dbReference type="NCBI Taxonomy" id="1550565"/>
    <lineage>
        <taxon>Archaea</taxon>
        <taxon>Methanobacteriati</taxon>
        <taxon>Methanobacteriota</taxon>
        <taxon>Stenosarchaea group</taxon>
        <taxon>Methanomicrobia</taxon>
        <taxon>Methanomicrobiales</taxon>
        <taxon>Methanomicrobiaceae</taxon>
        <taxon>Methanoculleus</taxon>
    </lineage>
</organism>
<gene>
    <name evidence="5" type="ORF">ABH15_00940</name>
</gene>
<keyword evidence="2" id="KW-0442">Lipid degradation</keyword>
<dbReference type="Gene3D" id="3.30.870.10">
    <property type="entry name" value="Endonuclease Chain A"/>
    <property type="match status" value="2"/>
</dbReference>
<dbReference type="Proteomes" id="UP000290932">
    <property type="component" value="Unassembled WGS sequence"/>
</dbReference>